<accession>A0AAE0GW39</accession>
<reference evidence="1 2" key="1">
    <citation type="journal article" date="2015" name="Genome Biol. Evol.">
        <title>Comparative Genomics of a Bacterivorous Green Alga Reveals Evolutionary Causalities and Consequences of Phago-Mixotrophic Mode of Nutrition.</title>
        <authorList>
            <person name="Burns J.A."/>
            <person name="Paasch A."/>
            <person name="Narechania A."/>
            <person name="Kim E."/>
        </authorList>
    </citation>
    <scope>NUCLEOTIDE SEQUENCE [LARGE SCALE GENOMIC DNA]</scope>
    <source>
        <strain evidence="1 2">PLY_AMNH</strain>
    </source>
</reference>
<proteinExistence type="predicted"/>
<protein>
    <submittedName>
        <fullName evidence="1">Uncharacterized protein</fullName>
    </submittedName>
</protein>
<gene>
    <name evidence="1" type="ORF">CYMTET_7121</name>
</gene>
<keyword evidence="2" id="KW-1185">Reference proteome</keyword>
<organism evidence="1 2">
    <name type="scientific">Cymbomonas tetramitiformis</name>
    <dbReference type="NCBI Taxonomy" id="36881"/>
    <lineage>
        <taxon>Eukaryota</taxon>
        <taxon>Viridiplantae</taxon>
        <taxon>Chlorophyta</taxon>
        <taxon>Pyramimonadophyceae</taxon>
        <taxon>Pyramimonadales</taxon>
        <taxon>Pyramimonadaceae</taxon>
        <taxon>Cymbomonas</taxon>
    </lineage>
</organism>
<evidence type="ECO:0000313" key="1">
    <source>
        <dbReference type="EMBL" id="KAK3285268.1"/>
    </source>
</evidence>
<dbReference type="Proteomes" id="UP001190700">
    <property type="component" value="Unassembled WGS sequence"/>
</dbReference>
<name>A0AAE0GW39_9CHLO</name>
<dbReference type="AlphaFoldDB" id="A0AAE0GW39"/>
<evidence type="ECO:0000313" key="2">
    <source>
        <dbReference type="Proteomes" id="UP001190700"/>
    </source>
</evidence>
<sequence length="117" mass="12618">MGWCSPPNVDGNHSLLDRDRENIVMNNMVFPPEAVANDAVHRGPVLSKNIFSSSARLAASYSADMPVVCRTASENGVDKCELMQGSFKCVCPDRYSANVEVIGGKEVIVGQCQGIDE</sequence>
<comment type="caution">
    <text evidence="1">The sequence shown here is derived from an EMBL/GenBank/DDBJ whole genome shotgun (WGS) entry which is preliminary data.</text>
</comment>
<dbReference type="EMBL" id="LGRX02001894">
    <property type="protein sequence ID" value="KAK3285268.1"/>
    <property type="molecule type" value="Genomic_DNA"/>
</dbReference>